<dbReference type="SUPFAM" id="SSF52954">
    <property type="entry name" value="Class II aaRS ABD-related"/>
    <property type="match status" value="1"/>
</dbReference>
<dbReference type="GO" id="GO:0017101">
    <property type="term" value="C:aminoacyl-tRNA synthetase multienzyme complex"/>
    <property type="evidence" value="ECO:0007669"/>
    <property type="project" value="TreeGrafter"/>
</dbReference>
<evidence type="ECO:0000256" key="7">
    <source>
        <dbReference type="ARBA" id="ARBA00047671"/>
    </source>
</evidence>
<dbReference type="GO" id="GO:0005524">
    <property type="term" value="F:ATP binding"/>
    <property type="evidence" value="ECO:0007669"/>
    <property type="project" value="UniProtKB-UniRule"/>
</dbReference>
<evidence type="ECO:0000256" key="3">
    <source>
        <dbReference type="ARBA" id="ARBA00022741"/>
    </source>
</evidence>
<dbReference type="EC" id="6.1.1.15" evidence="8"/>
<keyword evidence="2 8" id="KW-0436">Ligase</keyword>
<evidence type="ECO:0000256" key="6">
    <source>
        <dbReference type="ARBA" id="ARBA00023146"/>
    </source>
</evidence>
<evidence type="ECO:0000259" key="9">
    <source>
        <dbReference type="PROSITE" id="PS50862"/>
    </source>
</evidence>
<proteinExistence type="inferred from homology"/>
<dbReference type="HAMAP" id="MF_01571">
    <property type="entry name" value="Pro_tRNA_synth_type3"/>
    <property type="match status" value="1"/>
</dbReference>
<dbReference type="Pfam" id="PF00587">
    <property type="entry name" value="tRNA-synt_2b"/>
    <property type="match status" value="1"/>
</dbReference>
<dbReference type="PANTHER" id="PTHR43382:SF2">
    <property type="entry name" value="BIFUNCTIONAL GLUTAMATE_PROLINE--TRNA LIGASE"/>
    <property type="match status" value="1"/>
</dbReference>
<dbReference type="InterPro" id="IPR004154">
    <property type="entry name" value="Anticodon-bd"/>
</dbReference>
<comment type="subcellular location">
    <subcellularLocation>
        <location evidence="8">Cytoplasm</location>
    </subcellularLocation>
</comment>
<comment type="similarity">
    <text evidence="8">Belongs to the class-II aminoacyl-tRNA synthetase family. ProS type 3 subfamily.</text>
</comment>
<dbReference type="SUPFAM" id="SSF55681">
    <property type="entry name" value="Class II aaRS and biotin synthetases"/>
    <property type="match status" value="1"/>
</dbReference>
<dbReference type="GO" id="GO:0004827">
    <property type="term" value="F:proline-tRNA ligase activity"/>
    <property type="evidence" value="ECO:0007669"/>
    <property type="project" value="UniProtKB-UniRule"/>
</dbReference>
<comment type="caution">
    <text evidence="10">The sequence shown here is derived from an EMBL/GenBank/DDBJ whole genome shotgun (WGS) entry which is preliminary data.</text>
</comment>
<dbReference type="GO" id="GO:0140096">
    <property type="term" value="F:catalytic activity, acting on a protein"/>
    <property type="evidence" value="ECO:0007669"/>
    <property type="project" value="UniProtKB-ARBA"/>
</dbReference>
<accession>A0A9D9D5Z2</accession>
<dbReference type="PROSITE" id="PS50862">
    <property type="entry name" value="AA_TRNA_LIGASE_II"/>
    <property type="match status" value="1"/>
</dbReference>
<dbReference type="PANTHER" id="PTHR43382">
    <property type="entry name" value="PROLYL-TRNA SYNTHETASE"/>
    <property type="match status" value="1"/>
</dbReference>
<keyword evidence="3 8" id="KW-0547">Nucleotide-binding</keyword>
<dbReference type="NCBIfam" id="TIGR00408">
    <property type="entry name" value="proS_fam_I"/>
    <property type="match status" value="1"/>
</dbReference>
<dbReference type="InterPro" id="IPR004499">
    <property type="entry name" value="Pro-tRNA-ligase_IIa_arc-type"/>
</dbReference>
<comment type="subunit">
    <text evidence="8">Homodimer.</text>
</comment>
<dbReference type="InterPro" id="IPR017449">
    <property type="entry name" value="Pro-tRNA_synth_II"/>
</dbReference>
<dbReference type="InterPro" id="IPR033721">
    <property type="entry name" value="ProRS_core_arch_euk"/>
</dbReference>
<evidence type="ECO:0000313" key="11">
    <source>
        <dbReference type="Proteomes" id="UP000823629"/>
    </source>
</evidence>
<dbReference type="Gene3D" id="3.30.110.30">
    <property type="entry name" value="C-terminal domain of ProRS"/>
    <property type="match status" value="1"/>
</dbReference>
<keyword evidence="1 8" id="KW-0963">Cytoplasm</keyword>
<dbReference type="EMBL" id="JADING010000069">
    <property type="protein sequence ID" value="MBO8414326.1"/>
    <property type="molecule type" value="Genomic_DNA"/>
</dbReference>
<reference evidence="10" key="2">
    <citation type="journal article" date="2021" name="PeerJ">
        <title>Extensive microbial diversity within the chicken gut microbiome revealed by metagenomics and culture.</title>
        <authorList>
            <person name="Gilroy R."/>
            <person name="Ravi A."/>
            <person name="Getino M."/>
            <person name="Pursley I."/>
            <person name="Horton D.L."/>
            <person name="Alikhan N.F."/>
            <person name="Baker D."/>
            <person name="Gharbi K."/>
            <person name="Hall N."/>
            <person name="Watson M."/>
            <person name="Adriaenssens E.M."/>
            <person name="Foster-Nyarko E."/>
            <person name="Jarju S."/>
            <person name="Secka A."/>
            <person name="Antonio M."/>
            <person name="Oren A."/>
            <person name="Chaudhuri R.R."/>
            <person name="La Ragione R."/>
            <person name="Hildebrand F."/>
            <person name="Pallen M.J."/>
        </authorList>
    </citation>
    <scope>NUCLEOTIDE SEQUENCE</scope>
    <source>
        <strain evidence="10">1748</strain>
    </source>
</reference>
<dbReference type="InterPro" id="IPR016061">
    <property type="entry name" value="Pro-tRNA_ligase_II_C"/>
</dbReference>
<evidence type="ECO:0000313" key="10">
    <source>
        <dbReference type="EMBL" id="MBO8414326.1"/>
    </source>
</evidence>
<gene>
    <name evidence="8" type="primary">proS</name>
    <name evidence="10" type="ORF">IAC78_02480</name>
</gene>
<keyword evidence="4 8" id="KW-0067">ATP-binding</keyword>
<evidence type="ECO:0000256" key="4">
    <source>
        <dbReference type="ARBA" id="ARBA00022840"/>
    </source>
</evidence>
<dbReference type="Gene3D" id="3.30.930.10">
    <property type="entry name" value="Bira Bifunctional Protein, Domain 2"/>
    <property type="match status" value="1"/>
</dbReference>
<comment type="function">
    <text evidence="8">Catalyzes the attachment of proline to tRNA(Pro) in a two-step reaction: proline is first activated by ATP to form Pro-AMP and then transferred to the acceptor end of tRNA(Pro).</text>
</comment>
<dbReference type="FunFam" id="3.30.930.10:FF:000037">
    <property type="entry name" value="Proline--tRNA ligase"/>
    <property type="match status" value="1"/>
</dbReference>
<dbReference type="PRINTS" id="PR01046">
    <property type="entry name" value="TRNASYNTHPRO"/>
</dbReference>
<dbReference type="Proteomes" id="UP000823629">
    <property type="component" value="Unassembled WGS sequence"/>
</dbReference>
<dbReference type="SUPFAM" id="SSF64586">
    <property type="entry name" value="C-terminal domain of ProRS"/>
    <property type="match status" value="1"/>
</dbReference>
<keyword evidence="5 8" id="KW-0648">Protein biosynthesis</keyword>
<comment type="catalytic activity">
    <reaction evidence="7 8">
        <text>tRNA(Pro) + L-proline + ATP = L-prolyl-tRNA(Pro) + AMP + diphosphate</text>
        <dbReference type="Rhea" id="RHEA:14305"/>
        <dbReference type="Rhea" id="RHEA-COMP:9700"/>
        <dbReference type="Rhea" id="RHEA-COMP:9702"/>
        <dbReference type="ChEBI" id="CHEBI:30616"/>
        <dbReference type="ChEBI" id="CHEBI:33019"/>
        <dbReference type="ChEBI" id="CHEBI:60039"/>
        <dbReference type="ChEBI" id="CHEBI:78442"/>
        <dbReference type="ChEBI" id="CHEBI:78532"/>
        <dbReference type="ChEBI" id="CHEBI:456215"/>
        <dbReference type="EC" id="6.1.1.15"/>
    </reaction>
</comment>
<dbReference type="InterPro" id="IPR036621">
    <property type="entry name" value="Anticodon-bd_dom_sf"/>
</dbReference>
<dbReference type="Pfam" id="PF03129">
    <property type="entry name" value="HGTP_anticodon"/>
    <property type="match status" value="1"/>
</dbReference>
<keyword evidence="6 8" id="KW-0030">Aminoacyl-tRNA synthetase</keyword>
<sequence length="480" mass="55186">MLNMKKNNAITPQEQDFSQWYTDVCTKAGLMDYSRVKGFIIYRPYGYAIWENIRNYLDEQFKLTGHENVYMPLLIPRSLLQKEAEHVEGFAPECAVVTQGGGKDLEEPLYVRPTSETLFCDHFKDILSSYRDLPIKYNQWCSVVRWEKTTRPFLRGSEFLWQEGHTLHRTEQEAREEALRMLRVYDNLGRDILAIPFLTGQKTDKEKFAGALETYTVEAIMKDGQALQCGTTHYFGQGFAEHYDIKYLDEDNTLKVPYQTSFGVSTRLIGAIIMEHGDDNGLVLPPYVAPLQVVIIPIRAANDPEVARRAHCLEDELKKLNIRCKIDFSDKTPGWKYAQYELMGVPLRIDIGPKDCQENKVMYVKRYNGEKGFYKFDENLAKVIAAEMETITRGMYAKALNFVNSHVHEVHTYDELADVILNGKGYAKMAWCGDQACEDEIKAKLNASSRCMPFDQTLIDDTCPICHKKAKKVVLFARSY</sequence>
<evidence type="ECO:0000256" key="1">
    <source>
        <dbReference type="ARBA" id="ARBA00022490"/>
    </source>
</evidence>
<evidence type="ECO:0000256" key="8">
    <source>
        <dbReference type="HAMAP-Rule" id="MF_01571"/>
    </source>
</evidence>
<organism evidence="10 11">
    <name type="scientific">Candidatus Scatoplasma merdavium</name>
    <dbReference type="NCBI Taxonomy" id="2840932"/>
    <lineage>
        <taxon>Bacteria</taxon>
        <taxon>Bacillati</taxon>
        <taxon>Bacillota</taxon>
        <taxon>Bacilli</taxon>
        <taxon>Bacillales</taxon>
        <taxon>Candidatus Scatoplasma</taxon>
    </lineage>
</organism>
<evidence type="ECO:0000256" key="2">
    <source>
        <dbReference type="ARBA" id="ARBA00022598"/>
    </source>
</evidence>
<dbReference type="Pfam" id="PF09180">
    <property type="entry name" value="ProRS-C_1"/>
    <property type="match status" value="1"/>
</dbReference>
<dbReference type="GO" id="GO:0016740">
    <property type="term" value="F:transferase activity"/>
    <property type="evidence" value="ECO:0007669"/>
    <property type="project" value="UniProtKB-ARBA"/>
</dbReference>
<dbReference type="InterPro" id="IPR002316">
    <property type="entry name" value="Pro-tRNA-ligase_IIa"/>
</dbReference>
<dbReference type="GO" id="GO:0005737">
    <property type="term" value="C:cytoplasm"/>
    <property type="evidence" value="ECO:0007669"/>
    <property type="project" value="UniProtKB-SubCell"/>
</dbReference>
<dbReference type="SMART" id="SM00946">
    <property type="entry name" value="ProRS-C_1"/>
    <property type="match status" value="1"/>
</dbReference>
<dbReference type="AlphaFoldDB" id="A0A9D9D5Z2"/>
<dbReference type="InterPro" id="IPR002314">
    <property type="entry name" value="aa-tRNA-synt_IIb"/>
</dbReference>
<comment type="domain">
    <text evidence="8">Consists of three domains: the N-terminal catalytic domain, the anticodon-binding domain and the C-terminal extension.</text>
</comment>
<dbReference type="CDD" id="cd00778">
    <property type="entry name" value="ProRS_core_arch_euk"/>
    <property type="match status" value="1"/>
</dbReference>
<dbReference type="InterPro" id="IPR045864">
    <property type="entry name" value="aa-tRNA-synth_II/BPL/LPL"/>
</dbReference>
<reference evidence="10" key="1">
    <citation type="submission" date="2020-10" db="EMBL/GenBank/DDBJ databases">
        <authorList>
            <person name="Gilroy R."/>
        </authorList>
    </citation>
    <scope>NUCLEOTIDE SEQUENCE</scope>
    <source>
        <strain evidence="10">1748</strain>
    </source>
</reference>
<dbReference type="InterPro" id="IPR006195">
    <property type="entry name" value="aa-tRNA-synth_II"/>
</dbReference>
<name>A0A9D9D5Z2_9BACL</name>
<evidence type="ECO:0000256" key="5">
    <source>
        <dbReference type="ARBA" id="ARBA00022917"/>
    </source>
</evidence>
<dbReference type="GO" id="GO:0006433">
    <property type="term" value="P:prolyl-tRNA aminoacylation"/>
    <property type="evidence" value="ECO:0007669"/>
    <property type="project" value="UniProtKB-UniRule"/>
</dbReference>
<feature type="domain" description="Aminoacyl-transfer RNA synthetases class-II family profile" evidence="9">
    <location>
        <begin position="42"/>
        <end position="285"/>
    </location>
</feature>
<dbReference type="Gene3D" id="3.40.50.800">
    <property type="entry name" value="Anticodon-binding domain"/>
    <property type="match status" value="1"/>
</dbReference>
<protein>
    <recommendedName>
        <fullName evidence="8">Proline--tRNA ligase</fullName>
        <ecNumber evidence="8">6.1.1.15</ecNumber>
    </recommendedName>
    <alternativeName>
        <fullName evidence="8">Prolyl-tRNA synthetase</fullName>
        <shortName evidence="8">ProRS</shortName>
    </alternativeName>
</protein>